<organism evidence="2 3">
    <name type="scientific">Aurantiacibacter aquimixticola</name>
    <dbReference type="NCBI Taxonomy" id="1958945"/>
    <lineage>
        <taxon>Bacteria</taxon>
        <taxon>Pseudomonadati</taxon>
        <taxon>Pseudomonadota</taxon>
        <taxon>Alphaproteobacteria</taxon>
        <taxon>Sphingomonadales</taxon>
        <taxon>Erythrobacteraceae</taxon>
        <taxon>Aurantiacibacter</taxon>
    </lineage>
</organism>
<dbReference type="OrthoDB" id="7509339at2"/>
<evidence type="ECO:0000313" key="3">
    <source>
        <dbReference type="Proteomes" id="UP000285232"/>
    </source>
</evidence>
<evidence type="ECO:0000313" key="2">
    <source>
        <dbReference type="EMBL" id="RJY09010.1"/>
    </source>
</evidence>
<sequence length="129" mass="13211">MAPDPKEFLRRRAALAEAAAPAAGGPLGGTRAERMQRVQVGGFGILAMVLLVGLADAVTSRVQETEAVTVPEAAPTVVASEASAPRDPLADAGVVPELPVENTPTQPVDNTKPPGDLPTTMPTQNAPLQ</sequence>
<evidence type="ECO:0000256" key="1">
    <source>
        <dbReference type="SAM" id="MobiDB-lite"/>
    </source>
</evidence>
<protein>
    <submittedName>
        <fullName evidence="2">Uncharacterized protein</fullName>
    </submittedName>
</protein>
<dbReference type="AlphaFoldDB" id="A0A419RTA5"/>
<feature type="compositionally biased region" description="Low complexity" evidence="1">
    <location>
        <begin position="70"/>
        <end position="85"/>
    </location>
</feature>
<dbReference type="EMBL" id="RAHX01000001">
    <property type="protein sequence ID" value="RJY09010.1"/>
    <property type="molecule type" value="Genomic_DNA"/>
</dbReference>
<dbReference type="RefSeq" id="WP_120048021.1">
    <property type="nucleotide sequence ID" value="NZ_RAHX01000001.1"/>
</dbReference>
<feature type="region of interest" description="Disordered" evidence="1">
    <location>
        <begin position="70"/>
        <end position="129"/>
    </location>
</feature>
<dbReference type="Proteomes" id="UP000285232">
    <property type="component" value="Unassembled WGS sequence"/>
</dbReference>
<gene>
    <name evidence="2" type="ORF">D6201_06215</name>
</gene>
<name>A0A419RTA5_9SPHN</name>
<comment type="caution">
    <text evidence="2">The sequence shown here is derived from an EMBL/GenBank/DDBJ whole genome shotgun (WGS) entry which is preliminary data.</text>
</comment>
<accession>A0A419RTA5</accession>
<feature type="compositionally biased region" description="Polar residues" evidence="1">
    <location>
        <begin position="120"/>
        <end position="129"/>
    </location>
</feature>
<reference evidence="2 3" key="1">
    <citation type="journal article" date="2017" name="Int. J. Syst. Evol. Microbiol.">
        <title>Erythrobacter aquimixticola sp. nov., isolated from the junction between the ocean and a freshwater spring.</title>
        <authorList>
            <person name="Park S."/>
            <person name="Jung Y.T."/>
            <person name="Choi S.J."/>
            <person name="Yoon J.H."/>
        </authorList>
    </citation>
    <scope>NUCLEOTIDE SEQUENCE [LARGE SCALE GENOMIC DNA]</scope>
    <source>
        <strain evidence="2 3">JSSK-14</strain>
    </source>
</reference>
<keyword evidence="3" id="KW-1185">Reference proteome</keyword>
<proteinExistence type="predicted"/>